<dbReference type="Gene3D" id="3.40.50.300">
    <property type="entry name" value="P-loop containing nucleotide triphosphate hydrolases"/>
    <property type="match status" value="1"/>
</dbReference>
<dbReference type="InterPro" id="IPR006073">
    <property type="entry name" value="GTP-bd"/>
</dbReference>
<name>A0A9P7JRH5_9AGAM</name>
<dbReference type="SUPFAM" id="SSF52540">
    <property type="entry name" value="P-loop containing nucleoside triphosphate hydrolases"/>
    <property type="match status" value="1"/>
</dbReference>
<dbReference type="CDD" id="cd00882">
    <property type="entry name" value="Ras_like_GTPase"/>
    <property type="match status" value="1"/>
</dbReference>
<dbReference type="AlphaFoldDB" id="A0A9P7JRH5"/>
<dbReference type="GeneID" id="64691256"/>
<feature type="domain" description="G" evidence="1">
    <location>
        <begin position="18"/>
        <end position="125"/>
    </location>
</feature>
<reference evidence="2" key="1">
    <citation type="journal article" date="2020" name="New Phytol.">
        <title>Comparative genomics reveals dynamic genome evolution in host specialist ectomycorrhizal fungi.</title>
        <authorList>
            <person name="Lofgren L.A."/>
            <person name="Nguyen N.H."/>
            <person name="Vilgalys R."/>
            <person name="Ruytinx J."/>
            <person name="Liao H.L."/>
            <person name="Branco S."/>
            <person name="Kuo A."/>
            <person name="LaButti K."/>
            <person name="Lipzen A."/>
            <person name="Andreopoulos W."/>
            <person name="Pangilinan J."/>
            <person name="Riley R."/>
            <person name="Hundley H."/>
            <person name="Na H."/>
            <person name="Barry K."/>
            <person name="Grigoriev I.V."/>
            <person name="Stajich J.E."/>
            <person name="Kennedy P.G."/>
        </authorList>
    </citation>
    <scope>NUCLEOTIDE SEQUENCE</scope>
    <source>
        <strain evidence="2">FC423</strain>
    </source>
</reference>
<dbReference type="OrthoDB" id="59699at2759"/>
<sequence length="316" mass="36444">MATIRDAQNLRERIGHCRVLIIGRANAGKTTILQKVCNTTDEPEIYDIKGNKIDAAIAQSSIQRGNHDITTGMVFKSNPGFVFHDSCGFEAGSNEEFEKVKTFISEHAHATKLEERIHAIWYCIPMDDPSRTFQRSEEKFFLECDTGYVPVVVVFTKFEVLRPVAYGEIKKQLRGVSGEERSKRIAERVEELFSKTGVLDRLRNLENRARFKSYVRLEHMNQPYTNCNTLLEHTILALDNEGLRLCLVWTQQSNLELCIQCAVMTLVDRACQQSRLHRINYEDQYDIAKWFPHLKVRRRLIQSDNALIVVLTDVVH</sequence>
<keyword evidence="3" id="KW-1185">Reference proteome</keyword>
<dbReference type="Proteomes" id="UP000823399">
    <property type="component" value="Unassembled WGS sequence"/>
</dbReference>
<dbReference type="GO" id="GO:0005525">
    <property type="term" value="F:GTP binding"/>
    <property type="evidence" value="ECO:0007669"/>
    <property type="project" value="InterPro"/>
</dbReference>
<proteinExistence type="predicted"/>
<dbReference type="Pfam" id="PF01926">
    <property type="entry name" value="MMR_HSR1"/>
    <property type="match status" value="1"/>
</dbReference>
<dbReference type="RefSeq" id="XP_041290468.1">
    <property type="nucleotide sequence ID" value="XM_041428997.1"/>
</dbReference>
<protein>
    <recommendedName>
        <fullName evidence="1">G domain-containing protein</fullName>
    </recommendedName>
</protein>
<organism evidence="2 3">
    <name type="scientific">Suillus discolor</name>
    <dbReference type="NCBI Taxonomy" id="1912936"/>
    <lineage>
        <taxon>Eukaryota</taxon>
        <taxon>Fungi</taxon>
        <taxon>Dikarya</taxon>
        <taxon>Basidiomycota</taxon>
        <taxon>Agaricomycotina</taxon>
        <taxon>Agaricomycetes</taxon>
        <taxon>Agaricomycetidae</taxon>
        <taxon>Boletales</taxon>
        <taxon>Suillineae</taxon>
        <taxon>Suillaceae</taxon>
        <taxon>Suillus</taxon>
    </lineage>
</organism>
<dbReference type="InterPro" id="IPR027417">
    <property type="entry name" value="P-loop_NTPase"/>
</dbReference>
<gene>
    <name evidence="2" type="ORF">F5147DRAFT_277866</name>
</gene>
<comment type="caution">
    <text evidence="2">The sequence shown here is derived from an EMBL/GenBank/DDBJ whole genome shotgun (WGS) entry which is preliminary data.</text>
</comment>
<evidence type="ECO:0000259" key="1">
    <source>
        <dbReference type="Pfam" id="PF01926"/>
    </source>
</evidence>
<dbReference type="EMBL" id="JABBWM010000044">
    <property type="protein sequence ID" value="KAG2103374.1"/>
    <property type="molecule type" value="Genomic_DNA"/>
</dbReference>
<accession>A0A9P7JRH5</accession>
<evidence type="ECO:0000313" key="2">
    <source>
        <dbReference type="EMBL" id="KAG2103374.1"/>
    </source>
</evidence>
<evidence type="ECO:0000313" key="3">
    <source>
        <dbReference type="Proteomes" id="UP000823399"/>
    </source>
</evidence>